<name>A0ABU4GE37_9BACL</name>
<keyword evidence="1" id="KW-0812">Transmembrane</keyword>
<feature type="transmembrane region" description="Helical" evidence="1">
    <location>
        <begin position="49"/>
        <end position="70"/>
    </location>
</feature>
<dbReference type="EMBL" id="JAUBDI010000036">
    <property type="protein sequence ID" value="MDW0115258.1"/>
    <property type="molecule type" value="Genomic_DNA"/>
</dbReference>
<comment type="caution">
    <text evidence="2">The sequence shown here is derived from an EMBL/GenBank/DDBJ whole genome shotgun (WGS) entry which is preliminary data.</text>
</comment>
<reference evidence="2 3" key="1">
    <citation type="submission" date="2023-06" db="EMBL/GenBank/DDBJ databases">
        <title>Sporosarcina sp. nov., isolated from Korean traditional fermented seafood 'Jeotgal'.</title>
        <authorList>
            <person name="Yang A.I."/>
            <person name="Shin N.-R."/>
        </authorList>
    </citation>
    <scope>NUCLEOTIDE SEQUENCE [LARGE SCALE GENOMIC DNA]</scope>
    <source>
        <strain evidence="2 3">KCTC13119</strain>
    </source>
</reference>
<keyword evidence="1" id="KW-1133">Transmembrane helix</keyword>
<evidence type="ECO:0000256" key="1">
    <source>
        <dbReference type="SAM" id="Phobius"/>
    </source>
</evidence>
<evidence type="ECO:0008006" key="4">
    <source>
        <dbReference type="Google" id="ProtNLM"/>
    </source>
</evidence>
<evidence type="ECO:0000313" key="3">
    <source>
        <dbReference type="Proteomes" id="UP001282284"/>
    </source>
</evidence>
<organism evidence="2 3">
    <name type="scientific">Sporosarcina saromensis</name>
    <dbReference type="NCBI Taxonomy" id="359365"/>
    <lineage>
        <taxon>Bacteria</taxon>
        <taxon>Bacillati</taxon>
        <taxon>Bacillota</taxon>
        <taxon>Bacilli</taxon>
        <taxon>Bacillales</taxon>
        <taxon>Caryophanaceae</taxon>
        <taxon>Sporosarcina</taxon>
    </lineage>
</organism>
<gene>
    <name evidence="2" type="ORF">QT711_19080</name>
</gene>
<dbReference type="RefSeq" id="WP_317946857.1">
    <property type="nucleotide sequence ID" value="NZ_JAUBDI010000036.1"/>
</dbReference>
<proteinExistence type="predicted"/>
<protein>
    <recommendedName>
        <fullName evidence="4">DUF4367 domain-containing protein</fullName>
    </recommendedName>
</protein>
<sequence length="205" mass="23326">MKLYSEDEVTRELKSLNEAFQPSTSQKESAYRAIFKQTGKKRAFRRQRLLPVILTLILFFTVGTGMVTLITSEYGNNPTRTLSEKNRIDVTSAWNGVILTQSSQTSPTNYIITFYDEQIIIQDDYGSFIGFNPDGQIKDPYKGFAIKDTALDAGNYENYTVLQEDDQYTITVTGKETFTYTLTKTAPRKFVGSDGVEYSSRNYIE</sequence>
<dbReference type="Proteomes" id="UP001282284">
    <property type="component" value="Unassembled WGS sequence"/>
</dbReference>
<accession>A0ABU4GE37</accession>
<evidence type="ECO:0000313" key="2">
    <source>
        <dbReference type="EMBL" id="MDW0115258.1"/>
    </source>
</evidence>
<keyword evidence="1" id="KW-0472">Membrane</keyword>
<keyword evidence="3" id="KW-1185">Reference proteome</keyword>